<feature type="region of interest" description="Disordered" evidence="4">
    <location>
        <begin position="253"/>
        <end position="272"/>
    </location>
</feature>
<dbReference type="PANTHER" id="PTHR11686">
    <property type="entry name" value="GAMMA GLUTAMYL TRANSPEPTIDASE"/>
    <property type="match status" value="1"/>
</dbReference>
<dbReference type="SUPFAM" id="SSF75304">
    <property type="entry name" value="Amidase signature (AS) enzymes"/>
    <property type="match status" value="1"/>
</dbReference>
<reference evidence="7 8" key="1">
    <citation type="submission" date="2018-02" db="EMBL/GenBank/DDBJ databases">
        <title>Fusarium culmorum secondary metabolites in fungal-bacterial-plant interactions.</title>
        <authorList>
            <person name="Schmidt R."/>
        </authorList>
    </citation>
    <scope>NUCLEOTIDE SEQUENCE [LARGE SCALE GENOMIC DNA]</scope>
    <source>
        <strain evidence="7 8">PV</strain>
    </source>
</reference>
<feature type="active site" description="Nucleophile" evidence="1">
    <location>
        <position position="1181"/>
    </location>
</feature>
<name>A0A2T4GDH6_FUSCU</name>
<dbReference type="Pfam" id="PF01425">
    <property type="entry name" value="Amidase"/>
    <property type="match status" value="1"/>
</dbReference>
<keyword evidence="3" id="KW-0012">Acyltransferase</keyword>
<feature type="binding site" evidence="2">
    <location>
        <position position="1223"/>
    </location>
    <ligand>
        <name>L-glutamate</name>
        <dbReference type="ChEBI" id="CHEBI:29985"/>
    </ligand>
</feature>
<organism evidence="7 8">
    <name type="scientific">Fusarium culmorum</name>
    <dbReference type="NCBI Taxonomy" id="5516"/>
    <lineage>
        <taxon>Eukaryota</taxon>
        <taxon>Fungi</taxon>
        <taxon>Dikarya</taxon>
        <taxon>Ascomycota</taxon>
        <taxon>Pezizomycotina</taxon>
        <taxon>Sordariomycetes</taxon>
        <taxon>Hypocreomycetidae</taxon>
        <taxon>Hypocreales</taxon>
        <taxon>Nectriaceae</taxon>
        <taxon>Fusarium</taxon>
    </lineage>
</organism>
<dbReference type="Gene3D" id="3.90.1300.10">
    <property type="entry name" value="Amidase signature (AS) domain"/>
    <property type="match status" value="2"/>
</dbReference>
<dbReference type="OrthoDB" id="421993at2759"/>
<feature type="compositionally biased region" description="Polar residues" evidence="4">
    <location>
        <begin position="253"/>
        <end position="264"/>
    </location>
</feature>
<dbReference type="GO" id="GO:0006751">
    <property type="term" value="P:glutathione catabolic process"/>
    <property type="evidence" value="ECO:0007669"/>
    <property type="project" value="UniProtKB-UniRule"/>
</dbReference>
<dbReference type="Gene3D" id="1.10.246.130">
    <property type="match status" value="1"/>
</dbReference>
<dbReference type="EMBL" id="PVEM01000028">
    <property type="protein sequence ID" value="PTD01623.1"/>
    <property type="molecule type" value="Genomic_DNA"/>
</dbReference>
<evidence type="ECO:0000256" key="2">
    <source>
        <dbReference type="PIRSR" id="PIRSR600101-2"/>
    </source>
</evidence>
<feature type="binding site" evidence="2">
    <location>
        <position position="1274"/>
    </location>
    <ligand>
        <name>L-glutamate</name>
        <dbReference type="ChEBI" id="CHEBI:29985"/>
    </ligand>
</feature>
<proteinExistence type="predicted"/>
<gene>
    <name evidence="7" type="ORF">FCULG_00010654</name>
</gene>
<evidence type="ECO:0000256" key="3">
    <source>
        <dbReference type="RuleBase" id="RU368068"/>
    </source>
</evidence>
<protein>
    <recommendedName>
        <fullName evidence="3">Glutathione hydrolase</fullName>
        <ecNumber evidence="3">2.3.2.2</ecNumber>
        <ecNumber evidence="3">3.4.19.13</ecNumber>
    </recommendedName>
    <alternativeName>
        <fullName evidence="3">Gamma-glutamyltransferase</fullName>
    </alternativeName>
    <alternativeName>
        <fullName evidence="3">Gamma-glutamyltranspeptidase</fullName>
    </alternativeName>
</protein>
<feature type="binding site" evidence="2">
    <location>
        <begin position="1199"/>
        <end position="1201"/>
    </location>
    <ligand>
        <name>L-glutamate</name>
        <dbReference type="ChEBI" id="CHEBI:29985"/>
    </ligand>
</feature>
<dbReference type="InterPro" id="IPR043137">
    <property type="entry name" value="GGT_ssub_C"/>
</dbReference>
<dbReference type="InterPro" id="IPR036928">
    <property type="entry name" value="AS_sf"/>
</dbReference>
<evidence type="ECO:0000256" key="4">
    <source>
        <dbReference type="SAM" id="MobiDB-lite"/>
    </source>
</evidence>
<dbReference type="GO" id="GO:0103068">
    <property type="term" value="F:leukotriene C4 gamma-glutamyl transferase activity"/>
    <property type="evidence" value="ECO:0007669"/>
    <property type="project" value="UniProtKB-EC"/>
</dbReference>
<dbReference type="InterPro" id="IPR000101">
    <property type="entry name" value="GGT_peptidase"/>
</dbReference>
<dbReference type="Pfam" id="PF01019">
    <property type="entry name" value="G_glu_transpept"/>
    <property type="match status" value="1"/>
</dbReference>
<evidence type="ECO:0000313" key="7">
    <source>
        <dbReference type="EMBL" id="PTD01623.1"/>
    </source>
</evidence>
<comment type="catalytic activity">
    <reaction evidence="3">
        <text>an N-terminal (5-L-glutamyl)-[peptide] + an alpha-amino acid = 5-L-glutamyl amino acid + an N-terminal L-alpha-aminoacyl-[peptide]</text>
        <dbReference type="Rhea" id="RHEA:23904"/>
        <dbReference type="Rhea" id="RHEA-COMP:9780"/>
        <dbReference type="Rhea" id="RHEA-COMP:9795"/>
        <dbReference type="ChEBI" id="CHEBI:77644"/>
        <dbReference type="ChEBI" id="CHEBI:78597"/>
        <dbReference type="ChEBI" id="CHEBI:78599"/>
        <dbReference type="ChEBI" id="CHEBI:78608"/>
        <dbReference type="EC" id="2.3.2.2"/>
    </reaction>
</comment>
<feature type="binding site" evidence="2">
    <location>
        <begin position="1251"/>
        <end position="1252"/>
    </location>
    <ligand>
        <name>L-glutamate</name>
        <dbReference type="ChEBI" id="CHEBI:29985"/>
    </ligand>
</feature>
<dbReference type="CDD" id="cd04301">
    <property type="entry name" value="NAT_SF"/>
    <property type="match status" value="1"/>
</dbReference>
<dbReference type="PRINTS" id="PR01210">
    <property type="entry name" value="GGTRANSPTASE"/>
</dbReference>
<dbReference type="InterPro" id="IPR016181">
    <property type="entry name" value="Acyl_CoA_acyltransferase"/>
</dbReference>
<evidence type="ECO:0000313" key="8">
    <source>
        <dbReference type="Proteomes" id="UP000241587"/>
    </source>
</evidence>
<dbReference type="EC" id="3.4.19.13" evidence="3"/>
<comment type="catalytic activity">
    <reaction evidence="3">
        <text>glutathione + H2O = L-cysteinylglycine + L-glutamate</text>
        <dbReference type="Rhea" id="RHEA:28807"/>
        <dbReference type="ChEBI" id="CHEBI:15377"/>
        <dbReference type="ChEBI" id="CHEBI:29985"/>
        <dbReference type="ChEBI" id="CHEBI:57925"/>
        <dbReference type="ChEBI" id="CHEBI:61694"/>
        <dbReference type="EC" id="3.4.19.13"/>
    </reaction>
</comment>
<dbReference type="GO" id="GO:0036374">
    <property type="term" value="F:glutathione hydrolase activity"/>
    <property type="evidence" value="ECO:0007669"/>
    <property type="project" value="UniProtKB-UniRule"/>
</dbReference>
<keyword evidence="3" id="KW-0378">Hydrolase</keyword>
<dbReference type="InterPro" id="IPR029055">
    <property type="entry name" value="Ntn_hydrolases_N"/>
</dbReference>
<keyword evidence="8" id="KW-1185">Reference proteome</keyword>
<dbReference type="Gene3D" id="3.40.630.30">
    <property type="match status" value="2"/>
</dbReference>
<dbReference type="Gene3D" id="3.60.20.40">
    <property type="match status" value="1"/>
</dbReference>
<dbReference type="InterPro" id="IPR000182">
    <property type="entry name" value="GNAT_dom"/>
</dbReference>
<dbReference type="InterPro" id="IPR043138">
    <property type="entry name" value="GGT_lsub"/>
</dbReference>
<evidence type="ECO:0000259" key="5">
    <source>
        <dbReference type="Pfam" id="PF00583"/>
    </source>
</evidence>
<feature type="binding site" evidence="2">
    <location>
        <position position="904"/>
    </location>
    <ligand>
        <name>L-glutamate</name>
        <dbReference type="ChEBI" id="CHEBI:29985"/>
    </ligand>
</feature>
<comment type="function">
    <text evidence="3">Cleaves the gamma-glutamyl peptide bond of glutathione and glutathione conjugates.</text>
</comment>
<dbReference type="Pfam" id="PF00583">
    <property type="entry name" value="Acetyltransf_1"/>
    <property type="match status" value="1"/>
</dbReference>
<comment type="caution">
    <text evidence="7">The sequence shown here is derived from an EMBL/GenBank/DDBJ whole genome shotgun (WGS) entry which is preliminary data.</text>
</comment>
<comment type="catalytic activity">
    <reaction evidence="3">
        <text>an S-substituted glutathione + H2O = an S-substituted L-cysteinylglycine + L-glutamate</text>
        <dbReference type="Rhea" id="RHEA:59468"/>
        <dbReference type="ChEBI" id="CHEBI:15377"/>
        <dbReference type="ChEBI" id="CHEBI:29985"/>
        <dbReference type="ChEBI" id="CHEBI:90779"/>
        <dbReference type="ChEBI" id="CHEBI:143103"/>
        <dbReference type="EC" id="3.4.19.13"/>
    </reaction>
</comment>
<feature type="domain" description="N-acetyltransferase" evidence="5">
    <location>
        <begin position="616"/>
        <end position="651"/>
    </location>
</feature>
<dbReference type="GO" id="GO:0016747">
    <property type="term" value="F:acyltransferase activity, transferring groups other than amino-acyl groups"/>
    <property type="evidence" value="ECO:0007669"/>
    <property type="project" value="InterPro"/>
</dbReference>
<comment type="pathway">
    <text evidence="3">Sulfur metabolism; glutathione metabolism.</text>
</comment>
<dbReference type="EC" id="2.3.2.2" evidence="3"/>
<keyword evidence="3 7" id="KW-0808">Transferase</keyword>
<dbReference type="PANTHER" id="PTHR11686:SF62">
    <property type="entry name" value="GLUTATHIONE HYDROLASE"/>
    <property type="match status" value="1"/>
</dbReference>
<dbReference type="SUPFAM" id="SSF55729">
    <property type="entry name" value="Acyl-CoA N-acyltransferases (Nat)"/>
    <property type="match status" value="2"/>
</dbReference>
<feature type="domain" description="Amidase" evidence="6">
    <location>
        <begin position="159"/>
        <end position="279"/>
    </location>
</feature>
<evidence type="ECO:0000259" key="6">
    <source>
        <dbReference type="Pfam" id="PF01425"/>
    </source>
</evidence>
<dbReference type="InterPro" id="IPR023631">
    <property type="entry name" value="Amidase_dom"/>
</dbReference>
<dbReference type="FunFam" id="3.60.20.40:FF:000008">
    <property type="entry name" value="Gamma-glutamyltranspeptidase (Eurofung)"/>
    <property type="match status" value="1"/>
</dbReference>
<dbReference type="GO" id="GO:0005886">
    <property type="term" value="C:plasma membrane"/>
    <property type="evidence" value="ECO:0007669"/>
    <property type="project" value="TreeGrafter"/>
</dbReference>
<accession>A0A2T4GDH6</accession>
<dbReference type="Proteomes" id="UP000241587">
    <property type="component" value="Unassembled WGS sequence"/>
</dbReference>
<dbReference type="SUPFAM" id="SSF56235">
    <property type="entry name" value="N-terminal nucleophile aminohydrolases (Ntn hydrolases)"/>
    <property type="match status" value="1"/>
</dbReference>
<evidence type="ECO:0000256" key="1">
    <source>
        <dbReference type="PIRSR" id="PIRSR600101-1"/>
    </source>
</evidence>
<dbReference type="NCBIfam" id="TIGR00066">
    <property type="entry name" value="g_glut_trans"/>
    <property type="match status" value="1"/>
</dbReference>
<sequence>MSENTSKRRFFNYPEAQEGPRVPYAIERNPNPVIRGPLLVAAAFLMEWIRFIRETAWKNAGFGSLRKIRTYIENVEPRYDPTVYPLALSQEAAKERGERVQVSSLQQDNTHVFNPARFYSTADYHALYLAGEITPVDVVNAILPLIQLDGPQPGRHASAWRELKIDQIMRAAEASTERYKNKQPLGPLDGVPSAIKDDYDLDGYSTTLGSLKDYAEIPAEGQSSTSWIVRKLEEAGVVILGKLAMHEFGLDTTGNNPNQGTPLNPFNPKYYTGGSSSGPPTLSALDLYLLLWEATVAGVFEFLDRFVRCPLAVDMQSLVAAYEAIAEPHPSTQFPPLALQPSPPVTKVLGIFDAWISRAQPGVQSLVRGLVESLAAKHGYTLVPIDIPFPAEGQMAHALTVLTDASTLLPDTTGITAANKILLSLGRTTPSTDYLLAQKLRGMLMKHLAHLWKTYPGMMIITPTTSCAGAPIRGGKFEMSYGVNDGNYTLQSMEYVWLANFCGLPAITVPAGYVIPEGSKDAGEVAEKEIEGKIPVGLMATGEWCSEDALLQFGFDAEAAGQNIRYDDIKKAWQLWQAIFPDWSISEERFTKLIFGLPGYHWIHENGLCLSYMLDGATSLTDGAHGRIAAIGVLSDHRRQGIGSALLEKAKIGMKDAATTQGRELQSVEMGSIFPRFWWQIPSTRSKEVKEFFSHRGIYDSSHPIKDLYKDITETIAPPEIMERVSKTKATFAPWSADLYEECMTKQKAQFSWSGVYKALASHNQHDQVLVAFDPETNEQIGWTLMCSHDSLVGDMFAFLPLLPSGDRTGLIAAVGVDEKARGKGVGQFSDNLGAVASESEICSTIGVNILRDGGNAADAMVATVLCVGTIGMYHSGIGGGGFMLIHAPDEKNGSNAYEFVDFRETAPAAATENMFKNNVNESISGGKASGVPGELRGLQHLHEKYGSLPWSQLVQPAIKVARYGFPVNNDTLKFMGATYTKFENESFLLNDPAWAIDFAPSGRLVKFGEKLTRKRFADTLETIASEGPDVFYQGAIAEATIRTLKREKGIMTMDDLKNYSVEIRQPSQINYRGGKVTSGSAPSSGAVVAAALNILDGYEFLGDPSRVNDTAYYTDEAFKFSYGMRTNLGDPSFVDGMSEYQKQMYSNKTAQEVRAKLDGQALALKDYDPKGLESLETPGTSHIVAMDSSGLAISLTTTINLNFGSKVIVPETGIIMNNEMNDFSIPGESNQFGFIPSEANFIRPGKRPLSSISTTIVEDADGKVSLVTGSAGGSRIITATTQVVLNAIDKNMTVREALAAPRLHDQLVPRQVTFEYAFDNSTVAYLKEVGNNVTWVPTQSTAQALRRLANGTFEAAGEPRQVNSGGFST</sequence>